<keyword evidence="1" id="KW-0472">Membrane</keyword>
<reference evidence="3" key="1">
    <citation type="submission" date="2018-07" db="EMBL/GenBank/DDBJ databases">
        <authorList>
            <person name="Himelright M."/>
            <person name="Eisemann E."/>
            <person name="Alder H."/>
            <person name="Craig M."/>
            <person name="Clem A."/>
            <person name="Temple L."/>
        </authorList>
    </citation>
    <scope>NUCLEOTIDE SEQUENCE [LARGE SCALE GENOMIC DNA]</scope>
</reference>
<feature type="transmembrane region" description="Helical" evidence="1">
    <location>
        <begin position="72"/>
        <end position="91"/>
    </location>
</feature>
<evidence type="ECO:0000313" key="2">
    <source>
        <dbReference type="EMBL" id="AXN58328.1"/>
    </source>
</evidence>
<dbReference type="EMBL" id="MH598512">
    <property type="protein sequence ID" value="AXN58328.1"/>
    <property type="molecule type" value="Genomic_DNA"/>
</dbReference>
<evidence type="ECO:0000313" key="3">
    <source>
        <dbReference type="Proteomes" id="UP000260494"/>
    </source>
</evidence>
<organism evidence="2 3">
    <name type="scientific">Bacillus phage Wes44</name>
    <dbReference type="NCBI Taxonomy" id="2283012"/>
    <lineage>
        <taxon>Viruses</taxon>
        <taxon>Duplodnaviria</taxon>
        <taxon>Heunggongvirae</taxon>
        <taxon>Uroviricota</taxon>
        <taxon>Caudoviricetes</taxon>
        <taxon>Gutmannvirinae</taxon>
        <taxon>Carmenvirus</taxon>
        <taxon>Carmenvirus Wes44</taxon>
    </lineage>
</organism>
<name>A0A346FK23_9CAUD</name>
<keyword evidence="1" id="KW-1133">Transmembrane helix</keyword>
<accession>A0A346FK23</accession>
<gene>
    <name evidence="2" type="ORF">Wes44_19</name>
</gene>
<proteinExistence type="predicted"/>
<sequence length="117" mass="12590">MKFIFNGKGMVAAATGYIGEKAKEGSFMDHLNNFSDSIVSKEMEVIFKPIGMFLTECLSSLGHWLLVNLPDIMGYTTMAAGVLIILTGMLGKANVTKTMSWYAGLFIVAICVLGGAK</sequence>
<keyword evidence="3" id="KW-1185">Reference proteome</keyword>
<protein>
    <submittedName>
        <fullName evidence="2">Uncharacterized protein</fullName>
    </submittedName>
</protein>
<feature type="transmembrane region" description="Helical" evidence="1">
    <location>
        <begin position="45"/>
        <end position="66"/>
    </location>
</feature>
<feature type="transmembrane region" description="Helical" evidence="1">
    <location>
        <begin position="98"/>
        <end position="116"/>
    </location>
</feature>
<dbReference type="Proteomes" id="UP000260494">
    <property type="component" value="Segment"/>
</dbReference>
<evidence type="ECO:0000256" key="1">
    <source>
        <dbReference type="SAM" id="Phobius"/>
    </source>
</evidence>
<keyword evidence="1" id="KW-0812">Transmembrane</keyword>